<evidence type="ECO:0000313" key="3">
    <source>
        <dbReference type="Proteomes" id="UP000531561"/>
    </source>
</evidence>
<sequence length="111" mass="12675">MSRSRATLLEGYLIKISCAVANQKNQTKTNTQAQSLKDCLIIDFYLCIEKDSTVTIEIKCPQKIEDSQIENDNLRSSVKAQSHRERRHQVSNDRLQPPGCNRQPSRDMLAL</sequence>
<protein>
    <submittedName>
        <fullName evidence="2">Uncharacterized protein</fullName>
    </submittedName>
</protein>
<keyword evidence="3" id="KW-1185">Reference proteome</keyword>
<proteinExistence type="predicted"/>
<dbReference type="RefSeq" id="XP_037196033.1">
    <property type="nucleotide sequence ID" value="XM_037331879.1"/>
</dbReference>
<evidence type="ECO:0000313" key="2">
    <source>
        <dbReference type="EMBL" id="KAF5877087.1"/>
    </source>
</evidence>
<feature type="region of interest" description="Disordered" evidence="1">
    <location>
        <begin position="71"/>
        <end position="111"/>
    </location>
</feature>
<gene>
    <name evidence="2" type="ORF">Bfra_001448</name>
</gene>
<organism evidence="2 3">
    <name type="scientific">Botrytis fragariae</name>
    <dbReference type="NCBI Taxonomy" id="1964551"/>
    <lineage>
        <taxon>Eukaryota</taxon>
        <taxon>Fungi</taxon>
        <taxon>Dikarya</taxon>
        <taxon>Ascomycota</taxon>
        <taxon>Pezizomycotina</taxon>
        <taxon>Leotiomycetes</taxon>
        <taxon>Helotiales</taxon>
        <taxon>Sclerotiniaceae</taxon>
        <taxon>Botrytis</taxon>
    </lineage>
</organism>
<dbReference type="GeneID" id="59255571"/>
<evidence type="ECO:0000256" key="1">
    <source>
        <dbReference type="SAM" id="MobiDB-lite"/>
    </source>
</evidence>
<name>A0A8H6B0Y7_9HELO</name>
<reference evidence="2 3" key="1">
    <citation type="journal article" date="2020" name="Phytopathology">
        <title>A high-quality genome resource of Botrytis fragariae, a new and rapidly spreading fungal pathogen causing strawberry gray mold in the U.S.A.</title>
        <authorList>
            <person name="Wu Y."/>
            <person name="Saski C.A."/>
            <person name="Schnabel G."/>
            <person name="Xiao S."/>
            <person name="Hu M."/>
        </authorList>
    </citation>
    <scope>NUCLEOTIDE SEQUENCE [LARGE SCALE GENOMIC DNA]</scope>
    <source>
        <strain evidence="2 3">BVB16</strain>
    </source>
</reference>
<feature type="compositionally biased region" description="Polar residues" evidence="1">
    <location>
        <begin position="71"/>
        <end position="80"/>
    </location>
</feature>
<dbReference type="Proteomes" id="UP000531561">
    <property type="component" value="Unassembled WGS sequence"/>
</dbReference>
<accession>A0A8H6B0Y7</accession>
<dbReference type="EMBL" id="JABFCT010000003">
    <property type="protein sequence ID" value="KAF5877087.1"/>
    <property type="molecule type" value="Genomic_DNA"/>
</dbReference>
<dbReference type="AlphaFoldDB" id="A0A8H6B0Y7"/>
<comment type="caution">
    <text evidence="2">The sequence shown here is derived from an EMBL/GenBank/DDBJ whole genome shotgun (WGS) entry which is preliminary data.</text>
</comment>